<keyword evidence="9" id="KW-0342">GTP-binding</keyword>
<evidence type="ECO:0000256" key="3">
    <source>
        <dbReference type="ARBA" id="ARBA00022741"/>
    </source>
</evidence>
<protein>
    <submittedName>
        <fullName evidence="14">LALA0S04e02784g1_1</fullName>
    </submittedName>
</protein>
<proteinExistence type="predicted"/>
<evidence type="ECO:0000256" key="1">
    <source>
        <dbReference type="ARBA" id="ARBA00004374"/>
    </source>
</evidence>
<evidence type="ECO:0000256" key="6">
    <source>
        <dbReference type="ARBA" id="ARBA00022989"/>
    </source>
</evidence>
<dbReference type="GO" id="GO:1990627">
    <property type="term" value="P:mitochondrial inner membrane fusion"/>
    <property type="evidence" value="ECO:0007669"/>
    <property type="project" value="EnsemblFungi"/>
</dbReference>
<dbReference type="GO" id="GO:0003924">
    <property type="term" value="F:GTPase activity"/>
    <property type="evidence" value="ECO:0007669"/>
    <property type="project" value="EnsemblFungi"/>
</dbReference>
<dbReference type="InterPro" id="IPR045063">
    <property type="entry name" value="Dynamin_N"/>
</dbReference>
<evidence type="ECO:0000256" key="2">
    <source>
        <dbReference type="ARBA" id="ARBA00022692"/>
    </source>
</evidence>
<keyword evidence="6" id="KW-1133">Transmembrane helix</keyword>
<evidence type="ECO:0000256" key="12">
    <source>
        <dbReference type="SAM" id="MobiDB-lite"/>
    </source>
</evidence>
<dbReference type="SUPFAM" id="SSF52540">
    <property type="entry name" value="P-loop containing nucleoside triphosphate hydrolases"/>
    <property type="match status" value="1"/>
</dbReference>
<dbReference type="InterPro" id="IPR027417">
    <property type="entry name" value="P-loop_NTPase"/>
</dbReference>
<dbReference type="PROSITE" id="PS51718">
    <property type="entry name" value="G_DYNAMIN_2"/>
    <property type="match status" value="1"/>
</dbReference>
<organism evidence="14 15">
    <name type="scientific">Lachancea lanzarotensis</name>
    <dbReference type="NCBI Taxonomy" id="1245769"/>
    <lineage>
        <taxon>Eukaryota</taxon>
        <taxon>Fungi</taxon>
        <taxon>Dikarya</taxon>
        <taxon>Ascomycota</taxon>
        <taxon>Saccharomycotina</taxon>
        <taxon>Saccharomycetes</taxon>
        <taxon>Saccharomycetales</taxon>
        <taxon>Saccharomycetaceae</taxon>
        <taxon>Lachancea</taxon>
    </lineage>
</organism>
<keyword evidence="7" id="KW-0175">Coiled coil</keyword>
<evidence type="ECO:0000313" key="14">
    <source>
        <dbReference type="EMBL" id="CEP61880.1"/>
    </source>
</evidence>
<dbReference type="InterPro" id="IPR027094">
    <property type="entry name" value="Mitofusin_fam"/>
</dbReference>
<dbReference type="RefSeq" id="XP_022628112.1">
    <property type="nucleotide sequence ID" value="XM_022772670.1"/>
</dbReference>
<reference evidence="14 15" key="1">
    <citation type="submission" date="2014-12" db="EMBL/GenBank/DDBJ databases">
        <authorList>
            <person name="Neuveglise Cecile"/>
        </authorList>
    </citation>
    <scope>NUCLEOTIDE SEQUENCE [LARGE SCALE GENOMIC DNA]</scope>
    <source>
        <strain evidence="14 15">CBS 12615</strain>
    </source>
</reference>
<feature type="region of interest" description="Disordered" evidence="12">
    <location>
        <begin position="1"/>
        <end position="23"/>
    </location>
</feature>
<dbReference type="GO" id="GO:0160190">
    <property type="term" value="F:peroxisome-mitochondrion membrane tether activity"/>
    <property type="evidence" value="ECO:0007669"/>
    <property type="project" value="EnsemblFungi"/>
</dbReference>
<dbReference type="GO" id="GO:0005777">
    <property type="term" value="C:peroxisome"/>
    <property type="evidence" value="ECO:0007669"/>
    <property type="project" value="EnsemblFungi"/>
</dbReference>
<dbReference type="Proteomes" id="UP000054304">
    <property type="component" value="Unassembled WGS sequence"/>
</dbReference>
<keyword evidence="3" id="KW-0547">Nucleotide-binding</keyword>
<feature type="compositionally biased region" description="Polar residues" evidence="12">
    <location>
        <begin position="1"/>
        <end position="17"/>
    </location>
</feature>
<comment type="catalytic activity">
    <reaction evidence="11">
        <text>GTP + H2O = GDP + phosphate + H(+)</text>
        <dbReference type="Rhea" id="RHEA:19669"/>
        <dbReference type="ChEBI" id="CHEBI:15377"/>
        <dbReference type="ChEBI" id="CHEBI:15378"/>
        <dbReference type="ChEBI" id="CHEBI:37565"/>
        <dbReference type="ChEBI" id="CHEBI:43474"/>
        <dbReference type="ChEBI" id="CHEBI:58189"/>
    </reaction>
</comment>
<name>A0A0C7MWB0_9SACH</name>
<dbReference type="OrthoDB" id="9984778at2759"/>
<evidence type="ECO:0000256" key="8">
    <source>
        <dbReference type="ARBA" id="ARBA00023128"/>
    </source>
</evidence>
<gene>
    <name evidence="14" type="ORF">LALA0_S04e02784g</name>
</gene>
<dbReference type="EMBL" id="LN736363">
    <property type="protein sequence ID" value="CEP61880.1"/>
    <property type="molecule type" value="Genomic_DNA"/>
</dbReference>
<keyword evidence="15" id="KW-1185">Reference proteome</keyword>
<dbReference type="HOGENOM" id="CLU_011752_0_0_1"/>
<evidence type="ECO:0000256" key="9">
    <source>
        <dbReference type="ARBA" id="ARBA00023134"/>
    </source>
</evidence>
<evidence type="ECO:0000256" key="7">
    <source>
        <dbReference type="ARBA" id="ARBA00023054"/>
    </source>
</evidence>
<dbReference type="PANTHER" id="PTHR10465">
    <property type="entry name" value="TRANSMEMBRANE GTPASE FZO1"/>
    <property type="match status" value="1"/>
</dbReference>
<dbReference type="GO" id="GO:0005525">
    <property type="term" value="F:GTP binding"/>
    <property type="evidence" value="ECO:0007669"/>
    <property type="project" value="UniProtKB-KW"/>
</dbReference>
<evidence type="ECO:0000256" key="4">
    <source>
        <dbReference type="ARBA" id="ARBA00022787"/>
    </source>
</evidence>
<feature type="domain" description="Dynamin-type G" evidence="13">
    <location>
        <begin position="182"/>
        <end position="457"/>
    </location>
</feature>
<keyword evidence="8" id="KW-0496">Mitochondrion</keyword>
<accession>A0A0C7MWB0</accession>
<dbReference type="Gene3D" id="3.40.50.300">
    <property type="entry name" value="P-loop containing nucleotide triphosphate hydrolases"/>
    <property type="match status" value="1"/>
</dbReference>
<dbReference type="InterPro" id="IPR030381">
    <property type="entry name" value="G_DYNAMIN_dom"/>
</dbReference>
<evidence type="ECO:0000259" key="13">
    <source>
        <dbReference type="PROSITE" id="PS51718"/>
    </source>
</evidence>
<dbReference type="PANTHER" id="PTHR10465:SF0">
    <property type="entry name" value="SARCALUMENIN"/>
    <property type="match status" value="1"/>
</dbReference>
<sequence>MSQQHQRQQTKNSNGDDTNFHDDYLSQLLNDDASTVVPSQPEQLIYSRSEHSFVNDDATTLEGDVSHLAAHDSSHKRRQSNDRMLSLHLSQWNYNNNRVGLNRGIQSAEELIQLITQENETRPINVPLSSTEYPLHILEVDFKFRGNTDNNVNLDKNAIANLFAVRAKTALGHLESLQKRVDDTSSKVFITGDLNAGKSTFCNALLRRRIMPVDQLPCTNVFCEILEAREYTEVEEVHAIPLAVAPTVKEANTAYNIRDKSTYRVYPIDQMPDLVYRSDLYSLLKVYIKDDKRPADLSLLRNGTVDISLIDSPGLNMDSIQTTEVLSRQEEIDMVIFVVNSENQLTLSGQEFIQVASREKKLMFFVVNKFDQIRDKGRCKKLILDQIKKMSPETHKQSSEFVHFVSSGSRPGFPEDNGPDGNGDENDFDACDPDFDRLETSLRNFVLKKRSLSKLLPAKTYLSKLLGDISVIAKWNLDIGGQENKKFNAELQAMKPEIKSSSAQSQKLTDRVDKIVESAVSDAYDFTKHKINKALELSIEDFPDYEGLSRIYDYVLRSRQYILDQIRDSVGTSEFKAKNETSIKVEEIHIWGKSELGDEFMSDREFKSDLMFTKKKHLSLKALDVPFDILDLISPSWNGFLGYLSWGFFGEDRLVEKASDVGEPAWHTTLGLGQYSVSKYWTNPSLLLTSKIPALAVYSWGGTRVFTTILFYGSRFFSWQAVSRLSSSALILGSVMGIAYLVHDLPRALPLNLSQKYRSKLREVDYAHRNAKRISDEVRDVLRFPSREVVKSCEAILGKKQAARREIETKLQNNILSLKFFRALAHRADTQMQVIEEINLDVD</sequence>
<dbReference type="GO" id="GO:1990626">
    <property type="term" value="P:mitochondrial outer membrane fusion"/>
    <property type="evidence" value="ECO:0007669"/>
    <property type="project" value="EnsemblFungi"/>
</dbReference>
<dbReference type="GO" id="GO:0160189">
    <property type="term" value="C:peroxisomal-mitochondrial contact site"/>
    <property type="evidence" value="ECO:0007669"/>
    <property type="project" value="EnsemblFungi"/>
</dbReference>
<keyword evidence="2" id="KW-0812">Transmembrane</keyword>
<evidence type="ECO:0000256" key="10">
    <source>
        <dbReference type="ARBA" id="ARBA00023136"/>
    </source>
</evidence>
<evidence type="ECO:0000256" key="11">
    <source>
        <dbReference type="ARBA" id="ARBA00048548"/>
    </source>
</evidence>
<comment type="subcellular location">
    <subcellularLocation>
        <location evidence="1">Mitochondrion outer membrane</location>
        <topology evidence="1">Multi-pass membrane protein</topology>
    </subcellularLocation>
</comment>
<dbReference type="GO" id="GO:0005741">
    <property type="term" value="C:mitochondrial outer membrane"/>
    <property type="evidence" value="ECO:0007669"/>
    <property type="project" value="UniProtKB-SubCell"/>
</dbReference>
<evidence type="ECO:0000313" key="15">
    <source>
        <dbReference type="Proteomes" id="UP000054304"/>
    </source>
</evidence>
<keyword evidence="10" id="KW-0472">Membrane</keyword>
<keyword evidence="5" id="KW-0378">Hydrolase</keyword>
<keyword evidence="4" id="KW-1000">Mitochondrion outer membrane</keyword>
<dbReference type="STRING" id="1245769.A0A0C7MWB0"/>
<dbReference type="GeneID" id="34685323"/>
<dbReference type="GO" id="GO:0048312">
    <property type="term" value="P:intracellular distribution of mitochondria"/>
    <property type="evidence" value="ECO:0007669"/>
    <property type="project" value="EnsemblFungi"/>
</dbReference>
<dbReference type="AlphaFoldDB" id="A0A0C7MWB0"/>
<feature type="region of interest" description="Disordered" evidence="12">
    <location>
        <begin position="405"/>
        <end position="428"/>
    </location>
</feature>
<evidence type="ECO:0000256" key="5">
    <source>
        <dbReference type="ARBA" id="ARBA00022801"/>
    </source>
</evidence>
<dbReference type="FunFam" id="3.40.50.300:FF:000638">
    <property type="entry name" value="Transmembrane GTPase Fzo1, putative"/>
    <property type="match status" value="1"/>
</dbReference>
<dbReference type="Pfam" id="PF00350">
    <property type="entry name" value="Dynamin_N"/>
    <property type="match status" value="1"/>
</dbReference>